<evidence type="ECO:0000256" key="9">
    <source>
        <dbReference type="RuleBase" id="RU000488"/>
    </source>
</evidence>
<evidence type="ECO:0000256" key="7">
    <source>
        <dbReference type="ARBA" id="ARBA00023136"/>
    </source>
</evidence>
<keyword evidence="12" id="KW-1185">Reference proteome</keyword>
<dbReference type="EMBL" id="QEAQ01000079">
    <property type="protein sequence ID" value="TPX56304.1"/>
    <property type="molecule type" value="Genomic_DNA"/>
</dbReference>
<name>A0A507DX51_9FUNG</name>
<evidence type="ECO:0000313" key="12">
    <source>
        <dbReference type="Proteomes" id="UP000318582"/>
    </source>
</evidence>
<comment type="subcellular location">
    <subcellularLocation>
        <location evidence="1">Membrane</location>
        <topology evidence="1">Multi-pass membrane protein</topology>
    </subcellularLocation>
</comment>
<feature type="compositionally biased region" description="Basic residues" evidence="10">
    <location>
        <begin position="430"/>
        <end position="470"/>
    </location>
</feature>
<evidence type="ECO:0008006" key="13">
    <source>
        <dbReference type="Google" id="ProtNLM"/>
    </source>
</evidence>
<keyword evidence="3 9" id="KW-0813">Transport</keyword>
<dbReference type="AlphaFoldDB" id="A0A507DX51"/>
<gene>
    <name evidence="11" type="ORF">PhCBS80983_g04617</name>
</gene>
<dbReference type="InterPro" id="IPR018108">
    <property type="entry name" value="MCP_transmembrane"/>
</dbReference>
<organism evidence="11 12">
    <name type="scientific">Powellomyces hirtus</name>
    <dbReference type="NCBI Taxonomy" id="109895"/>
    <lineage>
        <taxon>Eukaryota</taxon>
        <taxon>Fungi</taxon>
        <taxon>Fungi incertae sedis</taxon>
        <taxon>Chytridiomycota</taxon>
        <taxon>Chytridiomycota incertae sedis</taxon>
        <taxon>Chytridiomycetes</taxon>
        <taxon>Spizellomycetales</taxon>
        <taxon>Powellomycetaceae</taxon>
        <taxon>Powellomyces</taxon>
    </lineage>
</organism>
<evidence type="ECO:0000256" key="8">
    <source>
        <dbReference type="PROSITE-ProRule" id="PRU00282"/>
    </source>
</evidence>
<reference evidence="11 12" key="1">
    <citation type="journal article" date="2019" name="Sci. Rep.">
        <title>Comparative genomics of chytrid fungi reveal insights into the obligate biotrophic and pathogenic lifestyle of Synchytrium endobioticum.</title>
        <authorList>
            <person name="van de Vossenberg B.T.L.H."/>
            <person name="Warris S."/>
            <person name="Nguyen H.D.T."/>
            <person name="van Gent-Pelzer M.P.E."/>
            <person name="Joly D.L."/>
            <person name="van de Geest H.C."/>
            <person name="Bonants P.J.M."/>
            <person name="Smith D.S."/>
            <person name="Levesque C.A."/>
            <person name="van der Lee T.A.J."/>
        </authorList>
    </citation>
    <scope>NUCLEOTIDE SEQUENCE [LARGE SCALE GENOMIC DNA]</scope>
    <source>
        <strain evidence="11 12">CBS 809.83</strain>
    </source>
</reference>
<comment type="caution">
    <text evidence="11">The sequence shown here is derived from an EMBL/GenBank/DDBJ whole genome shotgun (WGS) entry which is preliminary data.</text>
</comment>
<evidence type="ECO:0000256" key="10">
    <source>
        <dbReference type="SAM" id="MobiDB-lite"/>
    </source>
</evidence>
<evidence type="ECO:0000256" key="4">
    <source>
        <dbReference type="ARBA" id="ARBA00022692"/>
    </source>
</evidence>
<evidence type="ECO:0000313" key="11">
    <source>
        <dbReference type="EMBL" id="TPX56304.1"/>
    </source>
</evidence>
<comment type="similarity">
    <text evidence="2 9">Belongs to the mitochondrial carrier (TC 2.A.29) family.</text>
</comment>
<dbReference type="Gene3D" id="1.50.40.10">
    <property type="entry name" value="Mitochondrial carrier domain"/>
    <property type="match status" value="1"/>
</dbReference>
<dbReference type="PROSITE" id="PS50920">
    <property type="entry name" value="SOLCAR"/>
    <property type="match status" value="1"/>
</dbReference>
<evidence type="ECO:0000256" key="3">
    <source>
        <dbReference type="ARBA" id="ARBA00022448"/>
    </source>
</evidence>
<accession>A0A507DX51</accession>
<evidence type="ECO:0000256" key="5">
    <source>
        <dbReference type="ARBA" id="ARBA00022737"/>
    </source>
</evidence>
<evidence type="ECO:0000256" key="2">
    <source>
        <dbReference type="ARBA" id="ARBA00006375"/>
    </source>
</evidence>
<feature type="repeat" description="Solcar" evidence="8">
    <location>
        <begin position="258"/>
        <end position="347"/>
    </location>
</feature>
<dbReference type="Proteomes" id="UP000318582">
    <property type="component" value="Unassembled WGS sequence"/>
</dbReference>
<evidence type="ECO:0000256" key="1">
    <source>
        <dbReference type="ARBA" id="ARBA00004141"/>
    </source>
</evidence>
<sequence>MSGDYQAADSYDVVHRLNPYASATATLEAGDPQGLFIPDWEDLEEDAEPSSTLNEAVVYAAVQFLATAIASPLEVVTILKQVQFLPSDAYLDRYHRRIADGETTSNSGDASEADPDSPDDDDDATDDATDDAEDDDDDGDEAHVLRAADDYDTRRRVYAQSVIERAEEIAAADTTGYLLVAHSEDEPTRPPYQLPLLEGSTMATISQIAAHKDEGLSALWKGQVPAWTHEMTHSFLQPGLEHQLTHFVHDQDALLDLTTDLRVLLVKIASHSLTSLLLSPLDLIRTRLVVQTAHPYHRKYRGPVHCLTTVLREEGWAKLYMGRHLIPTVLRHTLAPVFHLCGEWIVSSVREMDTYSGLTLGILQLGLKVLELGVIMPLETVQRRLMCQIITTRVPEDRPFEPAVERNPIPYTGMLDCLGRIVVEEGGTRTRRLTHPSPHHHHRKHTQEHTHRNRSKRKDKQNRHPHRRPQKQGERTWWSSWGVSGLYRGFQLRLVSSVAAIVIYSLVDYLEVPDDANVHF</sequence>
<keyword evidence="4 8" id="KW-0812">Transmembrane</keyword>
<feature type="region of interest" description="Disordered" evidence="10">
    <location>
        <begin position="430"/>
        <end position="474"/>
    </location>
</feature>
<keyword evidence="7 8" id="KW-0472">Membrane</keyword>
<dbReference type="Pfam" id="PF00153">
    <property type="entry name" value="Mito_carr"/>
    <property type="match status" value="1"/>
</dbReference>
<dbReference type="PANTHER" id="PTHR45618">
    <property type="entry name" value="MITOCHONDRIAL DICARBOXYLATE CARRIER-RELATED"/>
    <property type="match status" value="1"/>
</dbReference>
<evidence type="ECO:0000256" key="6">
    <source>
        <dbReference type="ARBA" id="ARBA00022989"/>
    </source>
</evidence>
<feature type="region of interest" description="Disordered" evidence="10">
    <location>
        <begin position="101"/>
        <end position="147"/>
    </location>
</feature>
<dbReference type="InterPro" id="IPR050391">
    <property type="entry name" value="Mito_Metabolite_Transporter"/>
</dbReference>
<keyword evidence="6" id="KW-1133">Transmembrane helix</keyword>
<keyword evidence="5" id="KW-0677">Repeat</keyword>
<dbReference type="GO" id="GO:0016020">
    <property type="term" value="C:membrane"/>
    <property type="evidence" value="ECO:0007669"/>
    <property type="project" value="UniProtKB-SubCell"/>
</dbReference>
<dbReference type="STRING" id="109895.A0A507DX51"/>
<protein>
    <recommendedName>
        <fullName evidence="13">Mitochondrial carrier</fullName>
    </recommendedName>
</protein>
<dbReference type="InterPro" id="IPR023395">
    <property type="entry name" value="MCP_dom_sf"/>
</dbReference>
<proteinExistence type="inferred from homology"/>
<dbReference type="SUPFAM" id="SSF103506">
    <property type="entry name" value="Mitochondrial carrier"/>
    <property type="match status" value="1"/>
</dbReference>
<feature type="compositionally biased region" description="Acidic residues" evidence="10">
    <location>
        <begin position="111"/>
        <end position="140"/>
    </location>
</feature>